<feature type="transmembrane region" description="Helical" evidence="1">
    <location>
        <begin position="32"/>
        <end position="55"/>
    </location>
</feature>
<reference evidence="2 3" key="1">
    <citation type="submission" date="2013-09" db="EMBL/GenBank/DDBJ databases">
        <authorList>
            <person name="Zeng Z."/>
            <person name="Chen C."/>
        </authorList>
    </citation>
    <scope>NUCLEOTIDE SEQUENCE [LARGE SCALE GENOMIC DNA]</scope>
    <source>
        <strain evidence="2 3">WB 4.1-42</strain>
    </source>
</reference>
<keyword evidence="3" id="KW-1185">Reference proteome</keyword>
<evidence type="ECO:0000313" key="2">
    <source>
        <dbReference type="EMBL" id="KGO93025.1"/>
    </source>
</evidence>
<dbReference type="eggNOG" id="ENOG502ZCGS">
    <property type="taxonomic scope" value="Bacteria"/>
</dbReference>
<keyword evidence="1" id="KW-0472">Membrane</keyword>
<feature type="transmembrane region" description="Helical" evidence="1">
    <location>
        <begin position="253"/>
        <end position="277"/>
    </location>
</feature>
<feature type="transmembrane region" description="Helical" evidence="1">
    <location>
        <begin position="156"/>
        <end position="181"/>
    </location>
</feature>
<keyword evidence="1" id="KW-0812">Transmembrane</keyword>
<dbReference type="AlphaFoldDB" id="A0A0A2MXS6"/>
<comment type="caution">
    <text evidence="2">The sequence shown here is derived from an EMBL/GenBank/DDBJ whole genome shotgun (WGS) entry which is preliminary data.</text>
</comment>
<name>A0A0A2MXS6_9FLAO</name>
<dbReference type="STRING" id="1121898.GCA_000422725_02607"/>
<evidence type="ECO:0008006" key="4">
    <source>
        <dbReference type="Google" id="ProtNLM"/>
    </source>
</evidence>
<feature type="transmembrane region" description="Helical" evidence="1">
    <location>
        <begin position="129"/>
        <end position="150"/>
    </location>
</feature>
<proteinExistence type="predicted"/>
<accession>A0A0A2MXS6</accession>
<gene>
    <name evidence="2" type="ORF">Q766_10425</name>
</gene>
<feature type="transmembrane region" description="Helical" evidence="1">
    <location>
        <begin position="79"/>
        <end position="108"/>
    </location>
</feature>
<evidence type="ECO:0000313" key="3">
    <source>
        <dbReference type="Proteomes" id="UP000030111"/>
    </source>
</evidence>
<dbReference type="RefSeq" id="WP_026992947.1">
    <property type="nucleotide sequence ID" value="NZ_JRLY01000007.1"/>
</dbReference>
<dbReference type="EMBL" id="JRLY01000007">
    <property type="protein sequence ID" value="KGO93025.1"/>
    <property type="molecule type" value="Genomic_DNA"/>
</dbReference>
<feature type="transmembrane region" description="Helical" evidence="1">
    <location>
        <begin position="216"/>
        <end position="241"/>
    </location>
</feature>
<dbReference type="OrthoDB" id="1149172at2"/>
<organism evidence="2 3">
    <name type="scientific">Flavobacterium subsaxonicum WB 4.1-42 = DSM 21790</name>
    <dbReference type="NCBI Taxonomy" id="1121898"/>
    <lineage>
        <taxon>Bacteria</taxon>
        <taxon>Pseudomonadati</taxon>
        <taxon>Bacteroidota</taxon>
        <taxon>Flavobacteriia</taxon>
        <taxon>Flavobacteriales</taxon>
        <taxon>Flavobacteriaceae</taxon>
        <taxon>Flavobacterium</taxon>
    </lineage>
</organism>
<dbReference type="Proteomes" id="UP000030111">
    <property type="component" value="Unassembled WGS sequence"/>
</dbReference>
<keyword evidence="1" id="KW-1133">Transmembrane helix</keyword>
<protein>
    <recommendedName>
        <fullName evidence="4">Glycerophosphoryl diester phosphodiesterase membrane domain-containing protein</fullName>
    </recommendedName>
</protein>
<evidence type="ECO:0000256" key="1">
    <source>
        <dbReference type="SAM" id="Phobius"/>
    </source>
</evidence>
<sequence>MFQLYKQRNFNALINDTFVFLKAGGKNYFSTYLTVIGPLVLLIMVLLFVVGRVFFESMFSGFGSPEAAQMLQDYFSNNVGLFIGGGFLALLLVIMLSLLNFSFPVLYLSLLEHVEKPTSQMLLSRIKASAGRIIVFTLLSLITFLPLFVILGVISFFLLITIIGIPVSVGIMAAVICWFFLSFYDYLTAKAGYFTAMQNGFKMLFSNFWPHMGTTAIFWLLSFAIQMIISLITSTISSVFFTVSNGPDMSGNIVITVVLFVLSIAISYFFSNILMLAHGMIYYSCKEQTENKTLYSEIDQIGTDSE</sequence>